<comment type="caution">
    <text evidence="2">The sequence shown here is derived from an EMBL/GenBank/DDBJ whole genome shotgun (WGS) entry which is preliminary data.</text>
</comment>
<evidence type="ECO:0000313" key="2">
    <source>
        <dbReference type="EMBL" id="KAK6160607.1"/>
    </source>
</evidence>
<sequence length="157" mass="16559">MCKYRSNGTFPLSGLQSSHLNICYYHQDLHQWSLGLVLAPGFCGDLDPALLLIVSAFAPTVGHNSPSFGSRQVDLGARRPALGARSCRSSAKGKRYLPRSGRRYSTGTSTASALATISIRTGPHPESIGGSVLAIPHPTGMHGRPPSTSLSTISSTL</sequence>
<reference evidence="2 3" key="1">
    <citation type="journal article" date="2021" name="Comput. Struct. Biotechnol. J.">
        <title>De novo genome assembly of the potent medicinal plant Rehmannia glutinosa using nanopore technology.</title>
        <authorList>
            <person name="Ma L."/>
            <person name="Dong C."/>
            <person name="Song C."/>
            <person name="Wang X."/>
            <person name="Zheng X."/>
            <person name="Niu Y."/>
            <person name="Chen S."/>
            <person name="Feng W."/>
        </authorList>
    </citation>
    <scope>NUCLEOTIDE SEQUENCE [LARGE SCALE GENOMIC DNA]</scope>
    <source>
        <strain evidence="2">DH-2019</strain>
    </source>
</reference>
<feature type="region of interest" description="Disordered" evidence="1">
    <location>
        <begin position="137"/>
        <end position="157"/>
    </location>
</feature>
<dbReference type="EMBL" id="JABTTQ020000003">
    <property type="protein sequence ID" value="KAK6160607.1"/>
    <property type="molecule type" value="Genomic_DNA"/>
</dbReference>
<organism evidence="2 3">
    <name type="scientific">Rehmannia glutinosa</name>
    <name type="common">Chinese foxglove</name>
    <dbReference type="NCBI Taxonomy" id="99300"/>
    <lineage>
        <taxon>Eukaryota</taxon>
        <taxon>Viridiplantae</taxon>
        <taxon>Streptophyta</taxon>
        <taxon>Embryophyta</taxon>
        <taxon>Tracheophyta</taxon>
        <taxon>Spermatophyta</taxon>
        <taxon>Magnoliopsida</taxon>
        <taxon>eudicotyledons</taxon>
        <taxon>Gunneridae</taxon>
        <taxon>Pentapetalae</taxon>
        <taxon>asterids</taxon>
        <taxon>lamiids</taxon>
        <taxon>Lamiales</taxon>
        <taxon>Orobanchaceae</taxon>
        <taxon>Rehmannieae</taxon>
        <taxon>Rehmannia</taxon>
    </lineage>
</organism>
<gene>
    <name evidence="2" type="ORF">DH2020_003988</name>
</gene>
<evidence type="ECO:0000256" key="1">
    <source>
        <dbReference type="SAM" id="MobiDB-lite"/>
    </source>
</evidence>
<protein>
    <submittedName>
        <fullName evidence="2">Uncharacterized protein</fullName>
    </submittedName>
</protein>
<evidence type="ECO:0000313" key="3">
    <source>
        <dbReference type="Proteomes" id="UP001318860"/>
    </source>
</evidence>
<dbReference type="Proteomes" id="UP001318860">
    <property type="component" value="Unassembled WGS sequence"/>
</dbReference>
<proteinExistence type="predicted"/>
<name>A0ABR0XN61_REHGL</name>
<accession>A0ABR0XN61</accession>
<feature type="compositionally biased region" description="Low complexity" evidence="1">
    <location>
        <begin position="147"/>
        <end position="157"/>
    </location>
</feature>
<keyword evidence="3" id="KW-1185">Reference proteome</keyword>